<feature type="region of interest" description="Disordered" evidence="1">
    <location>
        <begin position="1"/>
        <end position="72"/>
    </location>
</feature>
<accession>A0A6M1SJX1</accession>
<dbReference type="RefSeq" id="WP_164533319.1">
    <property type="nucleotide sequence ID" value="NZ_JAALFG010000001.1"/>
</dbReference>
<gene>
    <name evidence="2" type="ORF">G5575_04890</name>
</gene>
<name>A0A6M1SJX1_9HYPH</name>
<dbReference type="EMBL" id="JAALFG010000001">
    <property type="protein sequence ID" value="NGP17104.1"/>
    <property type="molecule type" value="Genomic_DNA"/>
</dbReference>
<protein>
    <submittedName>
        <fullName evidence="2">Uncharacterized protein</fullName>
    </submittedName>
</protein>
<dbReference type="Proteomes" id="UP000474802">
    <property type="component" value="Unassembled WGS sequence"/>
</dbReference>
<feature type="compositionally biased region" description="Polar residues" evidence="1">
    <location>
        <begin position="1"/>
        <end position="11"/>
    </location>
</feature>
<evidence type="ECO:0000256" key="1">
    <source>
        <dbReference type="SAM" id="MobiDB-lite"/>
    </source>
</evidence>
<dbReference type="AlphaFoldDB" id="A0A6M1SJX1"/>
<evidence type="ECO:0000313" key="3">
    <source>
        <dbReference type="Proteomes" id="UP000474802"/>
    </source>
</evidence>
<reference evidence="2 3" key="1">
    <citation type="submission" date="2020-02" db="EMBL/GenBank/DDBJ databases">
        <authorList>
            <person name="Khan S.A."/>
            <person name="Jeon C.O."/>
            <person name="Chun B.H."/>
        </authorList>
    </citation>
    <scope>NUCLEOTIDE SEQUENCE [LARGE SCALE GENOMIC DNA]</scope>
    <source>
        <strain evidence="2 3">H239</strain>
    </source>
</reference>
<reference evidence="2 3" key="2">
    <citation type="submission" date="2020-03" db="EMBL/GenBank/DDBJ databases">
        <title>Devosia chinhatensis sp. nov., isolated from a hexachlorocyclohexane (HCH) dump site in India.</title>
        <authorList>
            <person name="Kumar M."/>
            <person name="Lal R."/>
        </authorList>
    </citation>
    <scope>NUCLEOTIDE SEQUENCE [LARGE SCALE GENOMIC DNA]</scope>
    <source>
        <strain evidence="2 3">H239</strain>
    </source>
</reference>
<organism evidence="2 3">
    <name type="scientific">Devosia aurantiaca</name>
    <dbReference type="NCBI Taxonomy" id="2714858"/>
    <lineage>
        <taxon>Bacteria</taxon>
        <taxon>Pseudomonadati</taxon>
        <taxon>Pseudomonadota</taxon>
        <taxon>Alphaproteobacteria</taxon>
        <taxon>Hyphomicrobiales</taxon>
        <taxon>Devosiaceae</taxon>
        <taxon>Devosia</taxon>
    </lineage>
</organism>
<proteinExistence type="predicted"/>
<evidence type="ECO:0000313" key="2">
    <source>
        <dbReference type="EMBL" id="NGP17104.1"/>
    </source>
</evidence>
<sequence>MSIDNPTQPTIPTLPDDTQPGAVPPMGPGTARPDNEDFPLEPDSPGKAPDFPPGQKSFPDNVEPPADHPQSQ</sequence>
<keyword evidence="3" id="KW-1185">Reference proteome</keyword>
<comment type="caution">
    <text evidence="2">The sequence shown here is derived from an EMBL/GenBank/DDBJ whole genome shotgun (WGS) entry which is preliminary data.</text>
</comment>